<evidence type="ECO:0000313" key="3">
    <source>
        <dbReference type="EMBL" id="KAL0960934.1"/>
    </source>
</evidence>
<feature type="compositionally biased region" description="Basic and acidic residues" evidence="1">
    <location>
        <begin position="336"/>
        <end position="345"/>
    </location>
</feature>
<dbReference type="PANTHER" id="PTHR24413">
    <property type="entry name" value="SPECKLE-TYPE POZ PROTEIN"/>
    <property type="match status" value="1"/>
</dbReference>
<dbReference type="InterPro" id="IPR008974">
    <property type="entry name" value="TRAF-like"/>
</dbReference>
<reference evidence="4" key="1">
    <citation type="submission" date="2024-06" db="EMBL/GenBank/DDBJ databases">
        <title>Multi-omics analyses provide insights into the biosynthesis of the anticancer antibiotic pleurotin in Hohenbuehelia grisea.</title>
        <authorList>
            <person name="Weaver J.A."/>
            <person name="Alberti F."/>
        </authorList>
    </citation>
    <scope>NUCLEOTIDE SEQUENCE [LARGE SCALE GENOMIC DNA]</scope>
    <source>
        <strain evidence="4">T-177</strain>
    </source>
</reference>
<evidence type="ECO:0000256" key="1">
    <source>
        <dbReference type="SAM" id="MobiDB-lite"/>
    </source>
</evidence>
<name>A0ABR3JYF7_9AGAR</name>
<feature type="region of interest" description="Disordered" evidence="1">
    <location>
        <begin position="389"/>
        <end position="419"/>
    </location>
</feature>
<feature type="region of interest" description="Disordered" evidence="1">
    <location>
        <begin position="269"/>
        <end position="346"/>
    </location>
</feature>
<feature type="compositionally biased region" description="Polar residues" evidence="1">
    <location>
        <begin position="292"/>
        <end position="302"/>
    </location>
</feature>
<gene>
    <name evidence="3" type="ORF">HGRIS_005939</name>
</gene>
<dbReference type="InterPro" id="IPR002083">
    <property type="entry name" value="MATH/TRAF_dom"/>
</dbReference>
<comment type="caution">
    <text evidence="3">The sequence shown here is derived from an EMBL/GenBank/DDBJ whole genome shotgun (WGS) entry which is preliminary data.</text>
</comment>
<dbReference type="Proteomes" id="UP001556367">
    <property type="component" value="Unassembled WGS sequence"/>
</dbReference>
<sequence length="562" mass="62648">MDVDSEYQESTTVTFEWTLRGLKALFDSSKGDVKSKVTKSPKFGGGRWQILFYANAGPSKEGKEGTTDTSGGFVSLYLSCEPTVEEKEQALAEGNHAWVREGVYKFSFELRNTGKTILYTIKEAQNHSFSHKTANWGWAQFARRDHIYYHTNPNKSHDAFVIICTIHSSPAPPKPVPSYPRKIIPAELIKRIGGLLDDPSYSDVEFILPRRGGVPRKIWASKAILKRAEYFESMFDSGFAEGSLGTSFASIDSSEGAEFVLENDSRQFDDHFEDSDNESDDFLDTESHSDKPISSANLSRSPSRAEDTPDADIEIREEDSTIHIDPVKPNPTDADDVVKAPDEQARAGPKKLQVVVKDVAYTTYRAVLYYLYTDTIVFAPLSSSFLSSTRESAGTPSSSPPSVAASAAQGSIAVGGKPTQNVHTAASRKEWIADWMRSNPGLPTPCSAKAAYRLADRLDLRELKERASQHILKSLTVENIAYEVFCPFAAAFDDIRKVQVNFFLDNWVRIRDSKSMRDVWHEIRSGRHPGFEEVWPVIVQNLEFKPTSRLEGTRDNGGSRAD</sequence>
<dbReference type="InterPro" id="IPR011333">
    <property type="entry name" value="SKP1/BTB/POZ_sf"/>
</dbReference>
<evidence type="ECO:0000313" key="4">
    <source>
        <dbReference type="Proteomes" id="UP001556367"/>
    </source>
</evidence>
<dbReference type="CDD" id="cd00121">
    <property type="entry name" value="MATH"/>
    <property type="match status" value="1"/>
</dbReference>
<keyword evidence="4" id="KW-1185">Reference proteome</keyword>
<feature type="compositionally biased region" description="Acidic residues" evidence="1">
    <location>
        <begin position="271"/>
        <end position="284"/>
    </location>
</feature>
<feature type="domain" description="MATH" evidence="2">
    <location>
        <begin position="12"/>
        <end position="166"/>
    </location>
</feature>
<feature type="compositionally biased region" description="Acidic residues" evidence="1">
    <location>
        <begin position="308"/>
        <end position="317"/>
    </location>
</feature>
<accession>A0ABR3JYF7</accession>
<evidence type="ECO:0000259" key="2">
    <source>
        <dbReference type="PROSITE" id="PS50144"/>
    </source>
</evidence>
<dbReference type="SUPFAM" id="SSF49599">
    <property type="entry name" value="TRAF domain-like"/>
    <property type="match status" value="1"/>
</dbReference>
<dbReference type="SUPFAM" id="SSF54695">
    <property type="entry name" value="POZ domain"/>
    <property type="match status" value="1"/>
</dbReference>
<organism evidence="3 4">
    <name type="scientific">Hohenbuehelia grisea</name>
    <dbReference type="NCBI Taxonomy" id="104357"/>
    <lineage>
        <taxon>Eukaryota</taxon>
        <taxon>Fungi</taxon>
        <taxon>Dikarya</taxon>
        <taxon>Basidiomycota</taxon>
        <taxon>Agaricomycotina</taxon>
        <taxon>Agaricomycetes</taxon>
        <taxon>Agaricomycetidae</taxon>
        <taxon>Agaricales</taxon>
        <taxon>Pleurotineae</taxon>
        <taxon>Pleurotaceae</taxon>
        <taxon>Hohenbuehelia</taxon>
    </lineage>
</organism>
<dbReference type="Gene3D" id="2.60.210.10">
    <property type="entry name" value="Apoptosis, Tumor Necrosis Factor Receptor Associated Protein 2, Chain A"/>
    <property type="match status" value="1"/>
</dbReference>
<dbReference type="EMBL" id="JASNQZ010000001">
    <property type="protein sequence ID" value="KAL0960934.1"/>
    <property type="molecule type" value="Genomic_DNA"/>
</dbReference>
<feature type="compositionally biased region" description="Low complexity" evidence="1">
    <location>
        <begin position="389"/>
        <end position="411"/>
    </location>
</feature>
<dbReference type="Gene3D" id="3.30.710.10">
    <property type="entry name" value="Potassium Channel Kv1.1, Chain A"/>
    <property type="match status" value="2"/>
</dbReference>
<protein>
    <recommendedName>
        <fullName evidence="2">MATH domain-containing protein</fullName>
    </recommendedName>
</protein>
<dbReference type="PROSITE" id="PS50144">
    <property type="entry name" value="MATH"/>
    <property type="match status" value="1"/>
</dbReference>
<proteinExistence type="predicted"/>